<evidence type="ECO:0000313" key="3">
    <source>
        <dbReference type="EMBL" id="OGE48136.1"/>
    </source>
</evidence>
<protein>
    <recommendedName>
        <fullName evidence="5">3-carboxymuconate cyclase</fullName>
    </recommendedName>
</protein>
<dbReference type="SUPFAM" id="SSF63825">
    <property type="entry name" value="YWTD domain"/>
    <property type="match status" value="1"/>
</dbReference>
<feature type="region of interest" description="Disordered" evidence="1">
    <location>
        <begin position="68"/>
        <end position="91"/>
    </location>
</feature>
<organism evidence="3 4">
    <name type="scientific">Penicillium arizonense</name>
    <dbReference type="NCBI Taxonomy" id="1835702"/>
    <lineage>
        <taxon>Eukaryota</taxon>
        <taxon>Fungi</taxon>
        <taxon>Dikarya</taxon>
        <taxon>Ascomycota</taxon>
        <taxon>Pezizomycotina</taxon>
        <taxon>Eurotiomycetes</taxon>
        <taxon>Eurotiomycetidae</taxon>
        <taxon>Eurotiales</taxon>
        <taxon>Aspergillaceae</taxon>
        <taxon>Penicillium</taxon>
    </lineage>
</organism>
<reference evidence="3 4" key="1">
    <citation type="journal article" date="2016" name="Sci. Rep.">
        <title>Penicillium arizonense, a new, genome sequenced fungal species, reveals a high chemical diversity in secreted metabolites.</title>
        <authorList>
            <person name="Grijseels S."/>
            <person name="Nielsen J.C."/>
            <person name="Randelovic M."/>
            <person name="Nielsen J."/>
            <person name="Nielsen K.F."/>
            <person name="Workman M."/>
            <person name="Frisvad J.C."/>
        </authorList>
    </citation>
    <scope>NUCLEOTIDE SEQUENCE [LARGE SCALE GENOMIC DNA]</scope>
    <source>
        <strain evidence="3 4">CBS 141311</strain>
    </source>
</reference>
<dbReference type="EMBL" id="LXJU01000032">
    <property type="protein sequence ID" value="OGE48136.1"/>
    <property type="molecule type" value="Genomic_DNA"/>
</dbReference>
<dbReference type="Proteomes" id="UP000177622">
    <property type="component" value="Unassembled WGS sequence"/>
</dbReference>
<keyword evidence="4" id="KW-1185">Reference proteome</keyword>
<evidence type="ECO:0000256" key="2">
    <source>
        <dbReference type="SAM" id="SignalP"/>
    </source>
</evidence>
<feature type="chain" id="PRO_5009519254" description="3-carboxymuconate cyclase" evidence="2">
    <location>
        <begin position="22"/>
        <end position="403"/>
    </location>
</feature>
<comment type="caution">
    <text evidence="3">The sequence shown here is derived from an EMBL/GenBank/DDBJ whole genome shotgun (WGS) entry which is preliminary data.</text>
</comment>
<dbReference type="RefSeq" id="XP_022483592.1">
    <property type="nucleotide sequence ID" value="XM_022636539.1"/>
</dbReference>
<evidence type="ECO:0008006" key="5">
    <source>
        <dbReference type="Google" id="ProtNLM"/>
    </source>
</evidence>
<proteinExistence type="predicted"/>
<gene>
    <name evidence="3" type="ORF">PENARI_c032G01049</name>
</gene>
<dbReference type="STRING" id="1835702.A0A1F5L512"/>
<dbReference type="OrthoDB" id="10006285at2759"/>
<evidence type="ECO:0000256" key="1">
    <source>
        <dbReference type="SAM" id="MobiDB-lite"/>
    </source>
</evidence>
<keyword evidence="2" id="KW-0732">Signal</keyword>
<name>A0A1F5L512_PENAI</name>
<accession>A0A1F5L512</accession>
<evidence type="ECO:0000313" key="4">
    <source>
        <dbReference type="Proteomes" id="UP000177622"/>
    </source>
</evidence>
<dbReference type="AlphaFoldDB" id="A0A1F5L512"/>
<dbReference type="GeneID" id="34581273"/>
<sequence length="403" mass="42611">MRSTFSPFCLWIPFLAGFTYANIINACPKGPQESSGPGKTIYVQTNEQQNSIVSIPIGHDGKLYGGMTTTTGGRGGDSIDGTTNKPAGPDALSSQGSVIVTDKYLFAVNAGSNTLSMFRIGETNSTHLYMVGKPAIVPGEFPVTVAASVKRDVVCVGYTGAKAGTSCASFTPEGLGQMKQAVEFDLGQTTPPKGPTNTLAQVFFTANDTRLITTVKGDPNTNKTGFVSVLLFKDSRSSTFESLDTRSSPSGTAVLFGGVNIPDTSDLFITDASFGATFLNLNLTTDKVSIQRKLVIEGQKATCWAAYSHARESVFVTDAAANRLIEISEDGSKIMSTLDLKNGDPGLIDIQISGRFVYALSPGNGTTPAAITVVDSFQGRQIQHFMLNKLGAGKRSQGMAIFE</sequence>
<feature type="signal peptide" evidence="2">
    <location>
        <begin position="1"/>
        <end position="21"/>
    </location>
</feature>